<protein>
    <submittedName>
        <fullName evidence="1">Uncharacterized protein</fullName>
    </submittedName>
</protein>
<keyword evidence="2" id="KW-1185">Reference proteome</keyword>
<dbReference type="EMBL" id="JAJSOF020000021">
    <property type="protein sequence ID" value="KAJ4437602.1"/>
    <property type="molecule type" value="Genomic_DNA"/>
</dbReference>
<gene>
    <name evidence="1" type="ORF">ANN_17747</name>
</gene>
<organism evidence="1 2">
    <name type="scientific">Periplaneta americana</name>
    <name type="common">American cockroach</name>
    <name type="synonym">Blatta americana</name>
    <dbReference type="NCBI Taxonomy" id="6978"/>
    <lineage>
        <taxon>Eukaryota</taxon>
        <taxon>Metazoa</taxon>
        <taxon>Ecdysozoa</taxon>
        <taxon>Arthropoda</taxon>
        <taxon>Hexapoda</taxon>
        <taxon>Insecta</taxon>
        <taxon>Pterygota</taxon>
        <taxon>Neoptera</taxon>
        <taxon>Polyneoptera</taxon>
        <taxon>Dictyoptera</taxon>
        <taxon>Blattodea</taxon>
        <taxon>Blattoidea</taxon>
        <taxon>Blattidae</taxon>
        <taxon>Blattinae</taxon>
        <taxon>Periplaneta</taxon>
    </lineage>
</organism>
<evidence type="ECO:0000313" key="1">
    <source>
        <dbReference type="EMBL" id="KAJ4437602.1"/>
    </source>
</evidence>
<sequence>MNRANRAEHYTTNCSEDLMEMTEAEALRLQLLQTLMPDDKVRCFEFSTQLQQLMEEDGFCEKLIFSDEATFLMAQ</sequence>
<name>A0ABQ8SVC5_PERAM</name>
<comment type="caution">
    <text evidence="1">The sequence shown here is derived from an EMBL/GenBank/DDBJ whole genome shotgun (WGS) entry which is preliminary data.</text>
</comment>
<proteinExistence type="predicted"/>
<reference evidence="1 2" key="1">
    <citation type="journal article" date="2022" name="Allergy">
        <title>Genome assembly and annotation of Periplaneta americana reveal a comprehensive cockroach allergen profile.</title>
        <authorList>
            <person name="Wang L."/>
            <person name="Xiong Q."/>
            <person name="Saelim N."/>
            <person name="Wang L."/>
            <person name="Nong W."/>
            <person name="Wan A.T."/>
            <person name="Shi M."/>
            <person name="Liu X."/>
            <person name="Cao Q."/>
            <person name="Hui J.H.L."/>
            <person name="Sookrung N."/>
            <person name="Leung T.F."/>
            <person name="Tungtrongchitr A."/>
            <person name="Tsui S.K.W."/>
        </authorList>
    </citation>
    <scope>NUCLEOTIDE SEQUENCE [LARGE SCALE GENOMIC DNA]</scope>
    <source>
        <strain evidence="1">PWHHKU_190912</strain>
    </source>
</reference>
<evidence type="ECO:0000313" key="2">
    <source>
        <dbReference type="Proteomes" id="UP001148838"/>
    </source>
</evidence>
<accession>A0ABQ8SVC5</accession>
<dbReference type="Proteomes" id="UP001148838">
    <property type="component" value="Unassembled WGS sequence"/>
</dbReference>